<feature type="region of interest" description="Disordered" evidence="1">
    <location>
        <begin position="91"/>
        <end position="208"/>
    </location>
</feature>
<gene>
    <name evidence="3" type="ORF">CVT26_010141</name>
</gene>
<keyword evidence="4" id="KW-1185">Reference proteome</keyword>
<protein>
    <submittedName>
        <fullName evidence="3">Uncharacterized protein</fullName>
    </submittedName>
</protein>
<name>A0A409YS75_9AGAR</name>
<sequence>MNLTSYASEWSSQVSQISLTSIPGTLWALYLEYLWYYEPDSWVARIAYTCRVLAILVSLPVIILGLLDIASYGIARTLGVIDDVKASTSDKATIHTESPPTIQLNGAASPSSDSEPNGDSNGAHERHDGYNGAANPADSTASLSEPPVFYAGEGKLSGVGVFSPAASQPPSPTSSRRHLPLNEQAAEQLRHRTHQTKDIGISRAAQDE</sequence>
<dbReference type="AlphaFoldDB" id="A0A409YS75"/>
<feature type="compositionally biased region" description="Polar residues" evidence="1">
    <location>
        <begin position="91"/>
        <end position="120"/>
    </location>
</feature>
<keyword evidence="2" id="KW-1133">Transmembrane helix</keyword>
<dbReference type="InParanoid" id="A0A409YS75"/>
<evidence type="ECO:0000256" key="1">
    <source>
        <dbReference type="SAM" id="MobiDB-lite"/>
    </source>
</evidence>
<organism evidence="3 4">
    <name type="scientific">Gymnopilus dilepis</name>
    <dbReference type="NCBI Taxonomy" id="231916"/>
    <lineage>
        <taxon>Eukaryota</taxon>
        <taxon>Fungi</taxon>
        <taxon>Dikarya</taxon>
        <taxon>Basidiomycota</taxon>
        <taxon>Agaricomycotina</taxon>
        <taxon>Agaricomycetes</taxon>
        <taxon>Agaricomycetidae</taxon>
        <taxon>Agaricales</taxon>
        <taxon>Agaricineae</taxon>
        <taxon>Hymenogastraceae</taxon>
        <taxon>Gymnopilus</taxon>
    </lineage>
</organism>
<keyword evidence="2" id="KW-0472">Membrane</keyword>
<dbReference type="Proteomes" id="UP000284706">
    <property type="component" value="Unassembled WGS sequence"/>
</dbReference>
<proteinExistence type="predicted"/>
<evidence type="ECO:0000313" key="4">
    <source>
        <dbReference type="Proteomes" id="UP000284706"/>
    </source>
</evidence>
<keyword evidence="2" id="KW-0812">Transmembrane</keyword>
<dbReference type="OrthoDB" id="3363417at2759"/>
<evidence type="ECO:0000313" key="3">
    <source>
        <dbReference type="EMBL" id="PPR05861.1"/>
    </source>
</evidence>
<evidence type="ECO:0000256" key="2">
    <source>
        <dbReference type="SAM" id="Phobius"/>
    </source>
</evidence>
<feature type="transmembrane region" description="Helical" evidence="2">
    <location>
        <begin position="46"/>
        <end position="67"/>
    </location>
</feature>
<dbReference type="EMBL" id="NHYE01000423">
    <property type="protein sequence ID" value="PPR05861.1"/>
    <property type="molecule type" value="Genomic_DNA"/>
</dbReference>
<accession>A0A409YS75</accession>
<comment type="caution">
    <text evidence="3">The sequence shown here is derived from an EMBL/GenBank/DDBJ whole genome shotgun (WGS) entry which is preliminary data.</text>
</comment>
<reference evidence="3 4" key="1">
    <citation type="journal article" date="2018" name="Evol. Lett.">
        <title>Horizontal gene cluster transfer increased hallucinogenic mushroom diversity.</title>
        <authorList>
            <person name="Reynolds H.T."/>
            <person name="Vijayakumar V."/>
            <person name="Gluck-Thaler E."/>
            <person name="Korotkin H.B."/>
            <person name="Matheny P.B."/>
            <person name="Slot J.C."/>
        </authorList>
    </citation>
    <scope>NUCLEOTIDE SEQUENCE [LARGE SCALE GENOMIC DNA]</scope>
    <source>
        <strain evidence="3 4">SRW20</strain>
    </source>
</reference>